<sequence length="84" mass="9224">MDTSFETAIKEWMYIADTLRTHAHQTSSFQGIAWHSISADAFRRDVAARATDFHTAANLAENVSHALAVHGQAVETVSKVVLGR</sequence>
<dbReference type="RefSeq" id="WP_204515171.1">
    <property type="nucleotide sequence ID" value="NZ_JAFBCP010000001.1"/>
</dbReference>
<protein>
    <recommendedName>
        <fullName evidence="3">WXG100 family type VII secretion target</fullName>
    </recommendedName>
</protein>
<evidence type="ECO:0000313" key="2">
    <source>
        <dbReference type="Proteomes" id="UP000809290"/>
    </source>
</evidence>
<dbReference type="Proteomes" id="UP000809290">
    <property type="component" value="Unassembled WGS sequence"/>
</dbReference>
<comment type="caution">
    <text evidence="1">The sequence shown here is derived from an EMBL/GenBank/DDBJ whole genome shotgun (WGS) entry which is preliminary data.</text>
</comment>
<evidence type="ECO:0008006" key="3">
    <source>
        <dbReference type="Google" id="ProtNLM"/>
    </source>
</evidence>
<proteinExistence type="predicted"/>
<keyword evidence="2" id="KW-1185">Reference proteome</keyword>
<evidence type="ECO:0000313" key="1">
    <source>
        <dbReference type="EMBL" id="MBM7816379.1"/>
    </source>
</evidence>
<organism evidence="1 2">
    <name type="scientific">Brevibacterium paucivorans</name>
    <dbReference type="NCBI Taxonomy" id="170994"/>
    <lineage>
        <taxon>Bacteria</taxon>
        <taxon>Bacillati</taxon>
        <taxon>Actinomycetota</taxon>
        <taxon>Actinomycetes</taxon>
        <taxon>Micrococcales</taxon>
        <taxon>Brevibacteriaceae</taxon>
        <taxon>Brevibacterium</taxon>
    </lineage>
</organism>
<accession>A0ABS2SK62</accession>
<gene>
    <name evidence="1" type="ORF">JOE56_001073</name>
</gene>
<name>A0ABS2SK62_9MICO</name>
<dbReference type="EMBL" id="JAFBCP010000001">
    <property type="protein sequence ID" value="MBM7816379.1"/>
    <property type="molecule type" value="Genomic_DNA"/>
</dbReference>
<reference evidence="1 2" key="1">
    <citation type="submission" date="2021-01" db="EMBL/GenBank/DDBJ databases">
        <title>Sequencing the genomes of 1000 actinobacteria strains.</title>
        <authorList>
            <person name="Klenk H.-P."/>
        </authorList>
    </citation>
    <scope>NUCLEOTIDE SEQUENCE [LARGE SCALE GENOMIC DNA]</scope>
    <source>
        <strain evidence="1 2">DSM 13657</strain>
    </source>
</reference>